<name>F2NIB8_DESAR</name>
<keyword evidence="2" id="KW-0808">Transferase</keyword>
<gene>
    <name evidence="2" type="ordered locus">Desac_2058</name>
</gene>
<keyword evidence="2" id="KW-0315">Glutamine amidotransferase</keyword>
<dbReference type="SUPFAM" id="SSF52317">
    <property type="entry name" value="Class I glutamine amidotransferase-like"/>
    <property type="match status" value="1"/>
</dbReference>
<dbReference type="RefSeq" id="WP_013706996.1">
    <property type="nucleotide sequence ID" value="NC_015388.1"/>
</dbReference>
<dbReference type="InterPro" id="IPR044992">
    <property type="entry name" value="ChyE-like"/>
</dbReference>
<dbReference type="Pfam" id="PF00117">
    <property type="entry name" value="GATase"/>
    <property type="match status" value="1"/>
</dbReference>
<evidence type="ECO:0000313" key="2">
    <source>
        <dbReference type="EMBL" id="AEB09887.1"/>
    </source>
</evidence>
<reference evidence="2 3" key="1">
    <citation type="journal article" date="2011" name="Stand. Genomic Sci.">
        <title>Complete genome sequence of the acetate-degrading sulfate reducer Desulfobacca acetoxidans type strain (ASRB2).</title>
        <authorList>
            <person name="Goker M."/>
            <person name="Teshima H."/>
            <person name="Lapidus A."/>
            <person name="Nolan M."/>
            <person name="Lucas S."/>
            <person name="Hammon N."/>
            <person name="Deshpande S."/>
            <person name="Cheng J.F."/>
            <person name="Tapia R."/>
            <person name="Han C."/>
            <person name="Goodwin L."/>
            <person name="Pitluck S."/>
            <person name="Huntemann M."/>
            <person name="Liolios K."/>
            <person name="Ivanova N."/>
            <person name="Pagani I."/>
            <person name="Mavromatis K."/>
            <person name="Ovchinikova G."/>
            <person name="Pati A."/>
            <person name="Chen A."/>
            <person name="Palaniappan K."/>
            <person name="Land M."/>
            <person name="Hauser L."/>
            <person name="Brambilla E.M."/>
            <person name="Rohde M."/>
            <person name="Spring S."/>
            <person name="Detter J.C."/>
            <person name="Woyke T."/>
            <person name="Bristow J."/>
            <person name="Eisen J.A."/>
            <person name="Markowitz V."/>
            <person name="Hugenholtz P."/>
            <person name="Kyrpides N.C."/>
            <person name="Klenk H.P."/>
        </authorList>
    </citation>
    <scope>NUCLEOTIDE SEQUENCE [LARGE SCALE GENOMIC DNA]</scope>
    <source>
        <strain evidence="3">ATCC 700848 / DSM 11109 / ASRB2</strain>
    </source>
</reference>
<dbReference type="InterPro" id="IPR029062">
    <property type="entry name" value="Class_I_gatase-like"/>
</dbReference>
<evidence type="ECO:0000259" key="1">
    <source>
        <dbReference type="Pfam" id="PF00117"/>
    </source>
</evidence>
<dbReference type="FunFam" id="3.40.50.880:FF:000033">
    <property type="entry name" value="Glutamine amidotransferase class-I"/>
    <property type="match status" value="1"/>
</dbReference>
<sequence length="231" mass="25674">MRLHSFEHVPFEDLTNIGVWARNRGYVVSHTRWYENDSPPPLSSVDWLVVMGGPMNIYEEDRYPWLAREKTFIADAIAGGKLVLGVCLGAQLIADVLGGPVSRNQFKEIGWFPVSLTASAIDSPLLVGLPPEFIAFHWHGDTFQTPPGAVPIASSRGCANQAFIYRNRVAGLQFHLESTPDSVSRLIRHCGGELVEAPFIQSPAEMLAPVDFFLEIERIMTRLLDNMAQEA</sequence>
<dbReference type="STRING" id="880072.Desac_2058"/>
<dbReference type="EMBL" id="CP002629">
    <property type="protein sequence ID" value="AEB09887.1"/>
    <property type="molecule type" value="Genomic_DNA"/>
</dbReference>
<protein>
    <submittedName>
        <fullName evidence="2">Glutamine amidotransferase class-I</fullName>
    </submittedName>
</protein>
<dbReference type="GO" id="GO:0016740">
    <property type="term" value="F:transferase activity"/>
    <property type="evidence" value="ECO:0007669"/>
    <property type="project" value="UniProtKB-KW"/>
</dbReference>
<dbReference type="GO" id="GO:0005829">
    <property type="term" value="C:cytosol"/>
    <property type="evidence" value="ECO:0007669"/>
    <property type="project" value="TreeGrafter"/>
</dbReference>
<reference evidence="3" key="2">
    <citation type="submission" date="2011-03" db="EMBL/GenBank/DDBJ databases">
        <title>The complete genome of Desulfobacca acetoxidans DSM 11109.</title>
        <authorList>
            <consortium name="US DOE Joint Genome Institute (JGI-PGF)"/>
            <person name="Lucas S."/>
            <person name="Copeland A."/>
            <person name="Lapidus A."/>
            <person name="Bruce D."/>
            <person name="Goodwin L."/>
            <person name="Pitluck S."/>
            <person name="Peters L."/>
            <person name="Kyrpides N."/>
            <person name="Mavromatis K."/>
            <person name="Ivanova N."/>
            <person name="Ovchinnikova G."/>
            <person name="Teshima H."/>
            <person name="Detter J.C."/>
            <person name="Han C."/>
            <person name="Land M."/>
            <person name="Hauser L."/>
            <person name="Markowitz V."/>
            <person name="Cheng J.-F."/>
            <person name="Hugenholtz P."/>
            <person name="Woyke T."/>
            <person name="Wu D."/>
            <person name="Spring S."/>
            <person name="Schueler E."/>
            <person name="Brambilla E."/>
            <person name="Klenk H.-P."/>
            <person name="Eisen J.A."/>
        </authorList>
    </citation>
    <scope>NUCLEOTIDE SEQUENCE [LARGE SCALE GENOMIC DNA]</scope>
    <source>
        <strain evidence="3">ATCC 700848 / DSM 11109 / ASRB2</strain>
    </source>
</reference>
<dbReference type="HOGENOM" id="CLU_054974_3_3_7"/>
<dbReference type="PANTHER" id="PTHR42695:SF5">
    <property type="entry name" value="GLUTAMINE AMIDOTRANSFERASE YLR126C-RELATED"/>
    <property type="match status" value="1"/>
</dbReference>
<feature type="domain" description="Glutamine amidotransferase" evidence="1">
    <location>
        <begin position="27"/>
        <end position="181"/>
    </location>
</feature>
<proteinExistence type="predicted"/>
<dbReference type="Proteomes" id="UP000000483">
    <property type="component" value="Chromosome"/>
</dbReference>
<dbReference type="Gene3D" id="3.40.50.880">
    <property type="match status" value="1"/>
</dbReference>
<dbReference type="OrthoDB" id="9813383at2"/>
<evidence type="ECO:0000313" key="3">
    <source>
        <dbReference type="Proteomes" id="UP000000483"/>
    </source>
</evidence>
<dbReference type="InterPro" id="IPR017926">
    <property type="entry name" value="GATASE"/>
</dbReference>
<dbReference type="KEGG" id="dao:Desac_2058"/>
<dbReference type="CDD" id="cd01741">
    <property type="entry name" value="GATase1_1"/>
    <property type="match status" value="1"/>
</dbReference>
<dbReference type="AlphaFoldDB" id="F2NIB8"/>
<organism evidence="2 3">
    <name type="scientific">Desulfobacca acetoxidans (strain ATCC 700848 / DSM 11109 / ASRB2)</name>
    <dbReference type="NCBI Taxonomy" id="880072"/>
    <lineage>
        <taxon>Bacteria</taxon>
        <taxon>Pseudomonadati</taxon>
        <taxon>Thermodesulfobacteriota</taxon>
        <taxon>Desulfobaccia</taxon>
        <taxon>Desulfobaccales</taxon>
        <taxon>Desulfobaccaceae</taxon>
        <taxon>Desulfobacca</taxon>
    </lineage>
</organism>
<dbReference type="PROSITE" id="PS51273">
    <property type="entry name" value="GATASE_TYPE_1"/>
    <property type="match status" value="1"/>
</dbReference>
<accession>F2NIB8</accession>
<dbReference type="PANTHER" id="PTHR42695">
    <property type="entry name" value="GLUTAMINE AMIDOTRANSFERASE YLR126C-RELATED"/>
    <property type="match status" value="1"/>
</dbReference>
<dbReference type="eggNOG" id="COG0518">
    <property type="taxonomic scope" value="Bacteria"/>
</dbReference>
<keyword evidence="3" id="KW-1185">Reference proteome</keyword>